<evidence type="ECO:0000256" key="1">
    <source>
        <dbReference type="ARBA" id="ARBA00022603"/>
    </source>
</evidence>
<feature type="domain" description="S-adenosylmethionine-dependent methyltransferase" evidence="4">
    <location>
        <begin position="166"/>
        <end position="342"/>
    </location>
</feature>
<dbReference type="CDD" id="cd11572">
    <property type="entry name" value="RlmI_M_like"/>
    <property type="match status" value="1"/>
</dbReference>
<dbReference type="Proteomes" id="UP000177614">
    <property type="component" value="Unassembled WGS sequence"/>
</dbReference>
<keyword evidence="2" id="KW-0808">Transferase</keyword>
<sequence>MLTFLSTCEIRKTGILQLNKGIPYLTKQDFLEVLPEEGACFEIIHNGKSLAFGYSGRSQKNDVCVIDKPLSGEFLKKKLQQALEKRKKIFPKFPEAYRLIHSEADGVPGIHIEIFNDYAVITNFNHGIEHYQNDLIAALRISLPHLNGMYAKDRTPTPKKPETTVIYGEPAPENLIINENGGRFIVRLNSGLMTGLFLDQRANRAWLKTMCKGKSICNTFSYTASLSIACAMGGARETTSVDISKTYNDWAKENFVLNSLDLKKNHIITNDTFDHFQFCQRKNIRYDMIILDPPTFAKKKTGTFSVNKNYEELIKESIPLLNPHGVLVCSTNYTQWSGQDFLSMLNGMFKSLRKHYTIVHKAHADKDFPILVNYPESNHLKFIAIQIR</sequence>
<dbReference type="InterPro" id="IPR029063">
    <property type="entry name" value="SAM-dependent_MTases_sf"/>
</dbReference>
<dbReference type="SUPFAM" id="SSF53335">
    <property type="entry name" value="S-adenosyl-L-methionine-dependent methyltransferases"/>
    <property type="match status" value="1"/>
</dbReference>
<proteinExistence type="predicted"/>
<accession>A0A1F4XK85</accession>
<dbReference type="GO" id="GO:0032259">
    <property type="term" value="P:methylation"/>
    <property type="evidence" value="ECO:0007669"/>
    <property type="project" value="UniProtKB-KW"/>
</dbReference>
<dbReference type="Gene3D" id="3.40.50.150">
    <property type="entry name" value="Vaccinia Virus protein VP39"/>
    <property type="match status" value="1"/>
</dbReference>
<dbReference type="AlphaFoldDB" id="A0A1F4XK85"/>
<evidence type="ECO:0000313" key="5">
    <source>
        <dbReference type="EMBL" id="OGC82097.1"/>
    </source>
</evidence>
<dbReference type="InterPro" id="IPR019614">
    <property type="entry name" value="SAM-dep_methyl-trfase"/>
</dbReference>
<dbReference type="PANTHER" id="PTHR43042:SF3">
    <property type="entry name" value="RIBOSOMAL RNA LARGE SUBUNIT METHYLTRANSFERASE YWBD-RELATED"/>
    <property type="match status" value="1"/>
</dbReference>
<evidence type="ECO:0000259" key="4">
    <source>
        <dbReference type="Pfam" id="PF10672"/>
    </source>
</evidence>
<name>A0A1F4XK85_9BACT</name>
<evidence type="ECO:0000313" key="6">
    <source>
        <dbReference type="Proteomes" id="UP000177614"/>
    </source>
</evidence>
<reference evidence="5 6" key="1">
    <citation type="journal article" date="2016" name="Nat. Commun.">
        <title>Thousands of microbial genomes shed light on interconnected biogeochemical processes in an aquifer system.</title>
        <authorList>
            <person name="Anantharaman K."/>
            <person name="Brown C.T."/>
            <person name="Hug L.A."/>
            <person name="Sharon I."/>
            <person name="Castelle C.J."/>
            <person name="Probst A.J."/>
            <person name="Thomas B.C."/>
            <person name="Singh A."/>
            <person name="Wilkins M.J."/>
            <person name="Karaoz U."/>
            <person name="Brodie E.L."/>
            <person name="Williams K.H."/>
            <person name="Hubbard S.S."/>
            <person name="Banfield J.F."/>
        </authorList>
    </citation>
    <scope>NUCLEOTIDE SEQUENCE [LARGE SCALE GENOMIC DNA]</scope>
</reference>
<gene>
    <name evidence="5" type="ORF">A2V81_03025</name>
</gene>
<dbReference type="STRING" id="1817814.A2V81_03025"/>
<dbReference type="Gene3D" id="3.30.750.80">
    <property type="entry name" value="RNA methyltransferase domain (HRMD) like"/>
    <property type="match status" value="1"/>
</dbReference>
<dbReference type="GO" id="GO:0008168">
    <property type="term" value="F:methyltransferase activity"/>
    <property type="evidence" value="ECO:0007669"/>
    <property type="project" value="UniProtKB-KW"/>
</dbReference>
<comment type="caution">
    <text evidence="5">The sequence shown here is derived from an EMBL/GenBank/DDBJ whole genome shotgun (WGS) entry which is preliminary data.</text>
</comment>
<evidence type="ECO:0000256" key="3">
    <source>
        <dbReference type="ARBA" id="ARBA00022691"/>
    </source>
</evidence>
<protein>
    <recommendedName>
        <fullName evidence="4">S-adenosylmethionine-dependent methyltransferase domain-containing protein</fullName>
    </recommendedName>
</protein>
<keyword evidence="1" id="KW-0489">Methyltransferase</keyword>
<evidence type="ECO:0000256" key="2">
    <source>
        <dbReference type="ARBA" id="ARBA00022679"/>
    </source>
</evidence>
<organism evidence="5 6">
    <name type="scientific">Candidatus Abawacabacteria bacterium RBG_16_42_10</name>
    <dbReference type="NCBI Taxonomy" id="1817814"/>
    <lineage>
        <taxon>Bacteria</taxon>
        <taxon>Candidatus Abawacaibacteriota</taxon>
    </lineage>
</organism>
<dbReference type="PANTHER" id="PTHR43042">
    <property type="entry name" value="SAM-DEPENDENT METHYLTRANSFERASE"/>
    <property type="match status" value="1"/>
</dbReference>
<dbReference type="Pfam" id="PF10672">
    <property type="entry name" value="Methyltrans_SAM"/>
    <property type="match status" value="1"/>
</dbReference>
<dbReference type="EMBL" id="MEWR01000011">
    <property type="protein sequence ID" value="OGC82097.1"/>
    <property type="molecule type" value="Genomic_DNA"/>
</dbReference>
<keyword evidence="3" id="KW-0949">S-adenosyl-L-methionine</keyword>